<dbReference type="InterPro" id="IPR028090">
    <property type="entry name" value="JAB_dom_prok"/>
</dbReference>
<evidence type="ECO:0000313" key="7">
    <source>
        <dbReference type="EMBL" id="QIN84646.1"/>
    </source>
</evidence>
<dbReference type="SUPFAM" id="SSF102712">
    <property type="entry name" value="JAB1/MPN domain"/>
    <property type="match status" value="1"/>
</dbReference>
<evidence type="ECO:0000256" key="5">
    <source>
        <dbReference type="ARBA" id="ARBA00023049"/>
    </source>
</evidence>
<keyword evidence="1" id="KW-0645">Protease</keyword>
<name>A0A6G8QDS9_9ACTN</name>
<evidence type="ECO:0000256" key="3">
    <source>
        <dbReference type="ARBA" id="ARBA00022801"/>
    </source>
</evidence>
<evidence type="ECO:0000313" key="8">
    <source>
        <dbReference type="Proteomes" id="UP000501452"/>
    </source>
</evidence>
<feature type="domain" description="JAB" evidence="6">
    <location>
        <begin position="29"/>
        <end position="109"/>
    </location>
</feature>
<dbReference type="EMBL" id="CP045119">
    <property type="protein sequence ID" value="QIN84646.1"/>
    <property type="molecule type" value="Genomic_DNA"/>
</dbReference>
<organism evidence="7 8">
    <name type="scientific">Rubrobacter tropicus</name>
    <dbReference type="NCBI Taxonomy" id="2653851"/>
    <lineage>
        <taxon>Bacteria</taxon>
        <taxon>Bacillati</taxon>
        <taxon>Actinomycetota</taxon>
        <taxon>Rubrobacteria</taxon>
        <taxon>Rubrobacterales</taxon>
        <taxon>Rubrobacteraceae</taxon>
        <taxon>Rubrobacter</taxon>
    </lineage>
</organism>
<dbReference type="GO" id="GO:0008237">
    <property type="term" value="F:metallopeptidase activity"/>
    <property type="evidence" value="ECO:0007669"/>
    <property type="project" value="UniProtKB-KW"/>
</dbReference>
<dbReference type="Proteomes" id="UP000501452">
    <property type="component" value="Chromosome"/>
</dbReference>
<keyword evidence="2" id="KW-0479">Metal-binding</keyword>
<evidence type="ECO:0000256" key="1">
    <source>
        <dbReference type="ARBA" id="ARBA00022670"/>
    </source>
</evidence>
<dbReference type="GO" id="GO:0046872">
    <property type="term" value="F:metal ion binding"/>
    <property type="evidence" value="ECO:0007669"/>
    <property type="project" value="UniProtKB-KW"/>
</dbReference>
<keyword evidence="5" id="KW-0482">Metalloprotease</keyword>
<reference evidence="7 8" key="1">
    <citation type="submission" date="2019-10" db="EMBL/GenBank/DDBJ databases">
        <title>Rubrobacter sp nov SCSIO 52090 isolated from a deep-sea sediment in the South China Sea.</title>
        <authorList>
            <person name="Chen R.W."/>
        </authorList>
    </citation>
    <scope>NUCLEOTIDE SEQUENCE [LARGE SCALE GENOMIC DNA]</scope>
    <source>
        <strain evidence="7 8">SCSIO 52909</strain>
    </source>
</reference>
<proteinExistence type="predicted"/>
<dbReference type="GO" id="GO:0006508">
    <property type="term" value="P:proteolysis"/>
    <property type="evidence" value="ECO:0007669"/>
    <property type="project" value="UniProtKB-KW"/>
</dbReference>
<dbReference type="Gene3D" id="3.40.140.10">
    <property type="entry name" value="Cytidine Deaminase, domain 2"/>
    <property type="match status" value="1"/>
</dbReference>
<gene>
    <name evidence="7" type="ORF">GBA63_19810</name>
</gene>
<keyword evidence="3" id="KW-0378">Hydrolase</keyword>
<protein>
    <recommendedName>
        <fullName evidence="6">JAB domain-containing protein</fullName>
    </recommendedName>
</protein>
<evidence type="ECO:0000256" key="4">
    <source>
        <dbReference type="ARBA" id="ARBA00022833"/>
    </source>
</evidence>
<dbReference type="Pfam" id="PF14464">
    <property type="entry name" value="Prok-JAB"/>
    <property type="match status" value="1"/>
</dbReference>
<dbReference type="RefSeq" id="WP_166179041.1">
    <property type="nucleotide sequence ID" value="NZ_CP045119.1"/>
</dbReference>
<evidence type="ECO:0000259" key="6">
    <source>
        <dbReference type="Pfam" id="PF14464"/>
    </source>
</evidence>
<keyword evidence="8" id="KW-1185">Reference proteome</keyword>
<dbReference type="AlphaFoldDB" id="A0A6G8QDS9"/>
<accession>A0A6G8QDS9</accession>
<sequence length="162" mass="18052">MTGLTSVASVRVPRELALEAHDYLRRVGQHGAEGFALWAGELRNGVFLVTRTRIPEQRHLRTESGVLVLVEAEELFRTNMWLYREGLTLIAQLHSHPTDAYHSETDDAMPIVAAVGGLSLVVPYFARHPFSLADYAVYRLTPGEGWVELADEEVAALIVIED</sequence>
<dbReference type="KEGG" id="rub:GBA63_19810"/>
<keyword evidence="4" id="KW-0862">Zinc</keyword>
<evidence type="ECO:0000256" key="2">
    <source>
        <dbReference type="ARBA" id="ARBA00022723"/>
    </source>
</evidence>